<evidence type="ECO:0000256" key="1">
    <source>
        <dbReference type="ARBA" id="ARBA00022679"/>
    </source>
</evidence>
<gene>
    <name evidence="4" type="ORF">FB381_2525</name>
</gene>
<evidence type="ECO:0000259" key="3">
    <source>
        <dbReference type="PROSITE" id="PS51186"/>
    </source>
</evidence>
<dbReference type="InterPro" id="IPR000182">
    <property type="entry name" value="GNAT_dom"/>
</dbReference>
<dbReference type="CDD" id="cd04301">
    <property type="entry name" value="NAT_SF"/>
    <property type="match status" value="1"/>
</dbReference>
<sequence>MPKHPSTDFPRIRAFQDRDLDAVVELSLLAWEPVFVSFENVLGTIIFDHMYRPDWQTAQATAVRANCLNEDTETYVVVTEHDQPVGFAVLLQDQAESVGVVDMIAVHPDHQRHGHARRLMELAIDRFHGQGLDLVNVATGGDPGHAPARALYEAVGFTGLPLKTYYLAGPPR</sequence>
<organism evidence="4 5">
    <name type="scientific">Nocardioides albertanoniae</name>
    <dbReference type="NCBI Taxonomy" id="1175486"/>
    <lineage>
        <taxon>Bacteria</taxon>
        <taxon>Bacillati</taxon>
        <taxon>Actinomycetota</taxon>
        <taxon>Actinomycetes</taxon>
        <taxon>Propionibacteriales</taxon>
        <taxon>Nocardioidaceae</taxon>
        <taxon>Nocardioides</taxon>
    </lineage>
</organism>
<dbReference type="AlphaFoldDB" id="A0A543A7Y2"/>
<dbReference type="Proteomes" id="UP000320209">
    <property type="component" value="Unassembled WGS sequence"/>
</dbReference>
<evidence type="ECO:0000256" key="2">
    <source>
        <dbReference type="ARBA" id="ARBA00023315"/>
    </source>
</evidence>
<proteinExistence type="predicted"/>
<reference evidence="4 5" key="1">
    <citation type="submission" date="2019-06" db="EMBL/GenBank/DDBJ databases">
        <title>Sequencing the genomes of 1000 actinobacteria strains.</title>
        <authorList>
            <person name="Klenk H.-P."/>
        </authorList>
    </citation>
    <scope>NUCLEOTIDE SEQUENCE [LARGE SCALE GENOMIC DNA]</scope>
    <source>
        <strain evidence="4 5">DSM 25218</strain>
    </source>
</reference>
<dbReference type="SUPFAM" id="SSF55729">
    <property type="entry name" value="Acyl-CoA N-acyltransferases (Nat)"/>
    <property type="match status" value="1"/>
</dbReference>
<dbReference type="InterPro" id="IPR016181">
    <property type="entry name" value="Acyl_CoA_acyltransferase"/>
</dbReference>
<keyword evidence="1 4" id="KW-0808">Transferase</keyword>
<dbReference type="Pfam" id="PF00583">
    <property type="entry name" value="Acetyltransf_1"/>
    <property type="match status" value="1"/>
</dbReference>
<protein>
    <submittedName>
        <fullName evidence="4">Acetyltransferase (GNAT) family protein</fullName>
    </submittedName>
</protein>
<dbReference type="PANTHER" id="PTHR43877">
    <property type="entry name" value="AMINOALKYLPHOSPHONATE N-ACETYLTRANSFERASE-RELATED-RELATED"/>
    <property type="match status" value="1"/>
</dbReference>
<dbReference type="Gene3D" id="3.40.630.30">
    <property type="match status" value="1"/>
</dbReference>
<dbReference type="RefSeq" id="WP_141780595.1">
    <property type="nucleotide sequence ID" value="NZ_VFOV01000001.1"/>
</dbReference>
<dbReference type="GO" id="GO:0016747">
    <property type="term" value="F:acyltransferase activity, transferring groups other than amino-acyl groups"/>
    <property type="evidence" value="ECO:0007669"/>
    <property type="project" value="InterPro"/>
</dbReference>
<name>A0A543A7Y2_9ACTN</name>
<dbReference type="PANTHER" id="PTHR43877:SF1">
    <property type="entry name" value="ACETYLTRANSFERASE"/>
    <property type="match status" value="1"/>
</dbReference>
<comment type="caution">
    <text evidence="4">The sequence shown here is derived from an EMBL/GenBank/DDBJ whole genome shotgun (WGS) entry which is preliminary data.</text>
</comment>
<dbReference type="InterPro" id="IPR050832">
    <property type="entry name" value="Bact_Acetyltransf"/>
</dbReference>
<evidence type="ECO:0000313" key="4">
    <source>
        <dbReference type="EMBL" id="TQL68629.1"/>
    </source>
</evidence>
<keyword evidence="5" id="KW-1185">Reference proteome</keyword>
<keyword evidence="2" id="KW-0012">Acyltransferase</keyword>
<dbReference type="EMBL" id="VFOV01000001">
    <property type="protein sequence ID" value="TQL68629.1"/>
    <property type="molecule type" value="Genomic_DNA"/>
</dbReference>
<accession>A0A543A7Y2</accession>
<evidence type="ECO:0000313" key="5">
    <source>
        <dbReference type="Proteomes" id="UP000320209"/>
    </source>
</evidence>
<dbReference type="PROSITE" id="PS51186">
    <property type="entry name" value="GNAT"/>
    <property type="match status" value="1"/>
</dbReference>
<dbReference type="OrthoDB" id="273614at2"/>
<feature type="domain" description="N-acetyltransferase" evidence="3">
    <location>
        <begin position="10"/>
        <end position="172"/>
    </location>
</feature>